<evidence type="ECO:0000256" key="5">
    <source>
        <dbReference type="ARBA" id="ARBA00023077"/>
    </source>
</evidence>
<dbReference type="SUPFAM" id="SSF56935">
    <property type="entry name" value="Porins"/>
    <property type="match status" value="1"/>
</dbReference>
<feature type="domain" description="TonB-dependent receptor-like beta-barrel" evidence="8">
    <location>
        <begin position="317"/>
        <end position="783"/>
    </location>
</feature>
<dbReference type="Pfam" id="PF00593">
    <property type="entry name" value="TonB_dep_Rec_b-barrel"/>
    <property type="match status" value="1"/>
</dbReference>
<protein>
    <submittedName>
        <fullName evidence="9">Vitamin B12 transporter BtuB</fullName>
    </submittedName>
</protein>
<organism evidence="9 10">
    <name type="scientific">Novipirellula aureliae</name>
    <dbReference type="NCBI Taxonomy" id="2527966"/>
    <lineage>
        <taxon>Bacteria</taxon>
        <taxon>Pseudomonadati</taxon>
        <taxon>Planctomycetota</taxon>
        <taxon>Planctomycetia</taxon>
        <taxon>Pirellulales</taxon>
        <taxon>Pirellulaceae</taxon>
        <taxon>Novipirellula</taxon>
    </lineage>
</organism>
<dbReference type="InterPro" id="IPR036942">
    <property type="entry name" value="Beta-barrel_TonB_sf"/>
</dbReference>
<keyword evidence="4" id="KW-0812">Transmembrane</keyword>
<dbReference type="OrthoDB" id="261455at2"/>
<dbReference type="Proteomes" id="UP000315471">
    <property type="component" value="Unassembled WGS sequence"/>
</dbReference>
<evidence type="ECO:0000313" key="9">
    <source>
        <dbReference type="EMBL" id="TWU44059.1"/>
    </source>
</evidence>
<reference evidence="9 10" key="1">
    <citation type="submission" date="2019-02" db="EMBL/GenBank/DDBJ databases">
        <title>Deep-cultivation of Planctomycetes and their phenomic and genomic characterization uncovers novel biology.</title>
        <authorList>
            <person name="Wiegand S."/>
            <person name="Jogler M."/>
            <person name="Boedeker C."/>
            <person name="Pinto D."/>
            <person name="Vollmers J."/>
            <person name="Rivas-Marin E."/>
            <person name="Kohn T."/>
            <person name="Peeters S.H."/>
            <person name="Heuer A."/>
            <person name="Rast P."/>
            <person name="Oberbeckmann S."/>
            <person name="Bunk B."/>
            <person name="Jeske O."/>
            <person name="Meyerdierks A."/>
            <person name="Storesund J.E."/>
            <person name="Kallscheuer N."/>
            <person name="Luecker S."/>
            <person name="Lage O.M."/>
            <person name="Pohl T."/>
            <person name="Merkel B.J."/>
            <person name="Hornburger P."/>
            <person name="Mueller R.-W."/>
            <person name="Bruemmer F."/>
            <person name="Labrenz M."/>
            <person name="Spormann A.M."/>
            <person name="Op Den Camp H."/>
            <person name="Overmann J."/>
            <person name="Amann R."/>
            <person name="Jetten M.S.M."/>
            <person name="Mascher T."/>
            <person name="Medema M.H."/>
            <person name="Devos D.P."/>
            <person name="Kaster A.-K."/>
            <person name="Ovreas L."/>
            <person name="Rohde M."/>
            <person name="Galperin M.Y."/>
            <person name="Jogler C."/>
        </authorList>
    </citation>
    <scope>NUCLEOTIDE SEQUENCE [LARGE SCALE GENOMIC DNA]</scope>
    <source>
        <strain evidence="9 10">Q31b</strain>
    </source>
</reference>
<name>A0A5C6EA75_9BACT</name>
<keyword evidence="10" id="KW-1185">Reference proteome</keyword>
<evidence type="ECO:0000256" key="6">
    <source>
        <dbReference type="ARBA" id="ARBA00023136"/>
    </source>
</evidence>
<evidence type="ECO:0000259" key="8">
    <source>
        <dbReference type="Pfam" id="PF00593"/>
    </source>
</evidence>
<dbReference type="RefSeq" id="WP_146599089.1">
    <property type="nucleotide sequence ID" value="NZ_SJPY01000002.1"/>
</dbReference>
<evidence type="ECO:0000256" key="7">
    <source>
        <dbReference type="ARBA" id="ARBA00023237"/>
    </source>
</evidence>
<dbReference type="EMBL" id="SJPY01000002">
    <property type="protein sequence ID" value="TWU44059.1"/>
    <property type="molecule type" value="Genomic_DNA"/>
</dbReference>
<dbReference type="GO" id="GO:0015344">
    <property type="term" value="F:siderophore uptake transmembrane transporter activity"/>
    <property type="evidence" value="ECO:0007669"/>
    <property type="project" value="TreeGrafter"/>
</dbReference>
<dbReference type="AlphaFoldDB" id="A0A5C6EA75"/>
<dbReference type="PANTHER" id="PTHR30069:SF49">
    <property type="entry name" value="OUTER MEMBRANE PROTEIN C"/>
    <property type="match status" value="1"/>
</dbReference>
<evidence type="ECO:0000313" key="10">
    <source>
        <dbReference type="Proteomes" id="UP000315471"/>
    </source>
</evidence>
<comment type="subcellular location">
    <subcellularLocation>
        <location evidence="1">Cell outer membrane</location>
        <topology evidence="1">Multi-pass membrane protein</topology>
    </subcellularLocation>
</comment>
<keyword evidence="3" id="KW-1134">Transmembrane beta strand</keyword>
<dbReference type="GO" id="GO:0009279">
    <property type="term" value="C:cell outer membrane"/>
    <property type="evidence" value="ECO:0007669"/>
    <property type="project" value="UniProtKB-SubCell"/>
</dbReference>
<keyword evidence="7" id="KW-0998">Cell outer membrane</keyword>
<accession>A0A5C6EA75</accession>
<comment type="caution">
    <text evidence="9">The sequence shown here is derived from an EMBL/GenBank/DDBJ whole genome shotgun (WGS) entry which is preliminary data.</text>
</comment>
<evidence type="ECO:0000256" key="4">
    <source>
        <dbReference type="ARBA" id="ARBA00022692"/>
    </source>
</evidence>
<keyword evidence="6" id="KW-0472">Membrane</keyword>
<gene>
    <name evidence="9" type="primary">btuB</name>
    <name evidence="9" type="ORF">Q31b_15940</name>
</gene>
<dbReference type="GO" id="GO:0044718">
    <property type="term" value="P:siderophore transmembrane transport"/>
    <property type="evidence" value="ECO:0007669"/>
    <property type="project" value="TreeGrafter"/>
</dbReference>
<evidence type="ECO:0000256" key="1">
    <source>
        <dbReference type="ARBA" id="ARBA00004571"/>
    </source>
</evidence>
<proteinExistence type="predicted"/>
<keyword evidence="5" id="KW-0798">TonB box</keyword>
<dbReference type="InterPro" id="IPR039426">
    <property type="entry name" value="TonB-dep_rcpt-like"/>
</dbReference>
<dbReference type="PANTHER" id="PTHR30069">
    <property type="entry name" value="TONB-DEPENDENT OUTER MEMBRANE RECEPTOR"/>
    <property type="match status" value="1"/>
</dbReference>
<evidence type="ECO:0000256" key="3">
    <source>
        <dbReference type="ARBA" id="ARBA00022452"/>
    </source>
</evidence>
<dbReference type="InterPro" id="IPR000531">
    <property type="entry name" value="Beta-barrel_TonB"/>
</dbReference>
<evidence type="ECO:0000256" key="2">
    <source>
        <dbReference type="ARBA" id="ARBA00022448"/>
    </source>
</evidence>
<dbReference type="Gene3D" id="2.40.170.20">
    <property type="entry name" value="TonB-dependent receptor, beta-barrel domain"/>
    <property type="match status" value="1"/>
</dbReference>
<keyword evidence="2" id="KW-0813">Transport</keyword>
<sequence>MSLRLYFRVFVFIGVLVSSLSQTDRSSQSIADEPEYYLLKKAQYYFGDGAEEIRLVQAESTPAEITQPADFGVDQSQFTGLGNTANELGGRLDLSELLEPELPSSAGTSLNSPAEVANFEELTGQVQTAAATTAPLDIVPASTFNLVTLPDVAQTLIDVATTQTVKARRRSPIGFDPRVRGYYEGQIQTTLDGGFQTPVRGDLDAALAKFDSGLIGSTEVISGPYGLRYGSGFSFINVTSLPTPRYEGGKEKHLRLGSHVRANGGQTFNTATFLGGSRRSGYYANVSYRKGSDYDAGNGLDIPSSYGALSVLSGYGFDIDDETHSETKFSFLNQGETEYAAQFFDVDDLKHYGITQNLIHRNECTGLGYRMTAWLSNTEFDGDTTMDSKRKNNFPVLQRVDDALRTASLSEDPNRAIPSSAEFLGQVDGDLTTAGIRAGVTREINEESSIGAGMDFRYVQQRIRERYDLSQFQIDDPIFGTGLPTAEVFDPGVYTELAEGLTEDWRIAMGARLAFASTQADAAELGENSNFKDVNGNVNRDLDVSDILGSFYLMNDIDLAKHWRTKFGFGYAERLPNLTDRYSDGLFLAIIQSGFSRVNGNPELSKERNWQVDARLDADYENVRGHISVFHSWILDYVTYAANPINDPLGARLLTALNTDYATMMGFEMYGEADLLEGVQTFAGLSYLEGRDQVIHQPLSGITPLEGRIGIRLSDVSGDAAWGLEWGLRMAARQDRLGTLRSVQDGLPPVTLETETPGFGVSYLRGYLRPSDRVSITGGIDNLFDKNYYEHLNLRLPADDTYGPTVVLSPGFTPYVGVEVEY</sequence>